<dbReference type="InterPro" id="IPR003141">
    <property type="entry name" value="Pol/His_phosphatase_N"/>
</dbReference>
<dbReference type="NCBIfam" id="NF004225">
    <property type="entry name" value="PRK05672.1"/>
    <property type="match status" value="1"/>
</dbReference>
<keyword evidence="6 13" id="KW-0808">Transferase</keyword>
<evidence type="ECO:0000256" key="5">
    <source>
        <dbReference type="ARBA" id="ARBA00022490"/>
    </source>
</evidence>
<dbReference type="Proteomes" id="UP000198575">
    <property type="component" value="Unassembled WGS sequence"/>
</dbReference>
<dbReference type="SUPFAM" id="SSF89550">
    <property type="entry name" value="PHP domain-like"/>
    <property type="match status" value="1"/>
</dbReference>
<sequence length="1128" mass="124279">MVCLNPPRYAELHALSNFSFQRGASSADELFERAADLGYDALAITDECSLAGIVRALEASEASGVPLIVGTEINLDDGPKLVLLASTQAAYAELCRIITLGRRRSAKGEYQLGRADLESLHEDVLVLWAPAGLAVGASSQKACVVDRPAQDARKIHALRSAWTPSSACRHLLPQAGEGKMKCVLPQAGEGKGKCVLPQAGEEGTGRVLAPARDDHDPADATAAWIAGHFGGRSWIAVELHRGSDDAGALARLQALGQRHGLPLVASGDVHMHVRGRRALQDALTAIRLGCTVAEAGHALFPNGERHLRRIEDLVSIYPPALIEETAHVAARCRFNLRRIHYVYPHELVPQGMRAIDHLRALTLAGACRRWPQGIPASVSRQLEHEFVLIERLGYEHFFLTVEDIVRWARAQRPPILCQGRGSSANSAVCYCLGITAVDPEHGNLLFERFLSIERDEPPDIDVDFEHERREEVIQYVFNKYGRTRAALAATVIRYRGKSAARDIGRVLGLAEDQLDQLSQAYAHTSEDLPIAESLRERGFDPQAPVMRRVVGLVAQLRGFPRHLSQHVGGFVISEHPLHTLVPVENAAMADRTIIQWDKDDLESLKLLKVDCLALGMLTCLRKCFDLVRRHEGRDLELATVPQDDADTYAMIRAADTVGVFQIESRAQMSMLPRLRPAVFYDLVVQVAIVRPGPIQGGMVHPYLRRRQNLEAIDYPQSASERATGKGESRVRVVLERTLGVPIFQEQVMKLVEVVAGFTPGQADELRRAMAAWKRKGGLEPFRERIRDGMLGLGYEESYFERIFEQIKGFGDYGFPESHSASFALLAYASSWLKCHYPAAFTCALLNSLPMGFYGPAQLIRDAQRHGVRVLPVDVTISMWDCTLEDSTETRSGRAHALRLGFSRISGLSEATARRIVEARNTQAFRDIADLVHRAGLNAGERARLADADALRSLSGHRHQARWDSAGVEPPIAVIADAPLNEESIQLTAPSLRADVMSDYASQGFTLRRHPLALVRDALDARRMLRARDVLGSRNGRRVRCAGLVTVRQRPGTAKGVTFVTLEDETGILNIIVWAALASSQRRVLIESAVLGVEGELQSSEGVQHVIAHRLLNLDALLPELGAQSRDFH</sequence>
<dbReference type="CDD" id="cd04485">
    <property type="entry name" value="DnaE_OBF"/>
    <property type="match status" value="1"/>
</dbReference>
<dbReference type="EMBL" id="FOVF01000003">
    <property type="protein sequence ID" value="SFN05960.1"/>
    <property type="molecule type" value="Genomic_DNA"/>
</dbReference>
<evidence type="ECO:0000313" key="15">
    <source>
        <dbReference type="EMBL" id="SFN05960.1"/>
    </source>
</evidence>
<dbReference type="EC" id="2.7.7.7" evidence="3 13"/>
<protein>
    <recommendedName>
        <fullName evidence="4 13">Error-prone DNA polymerase</fullName>
        <ecNumber evidence="3 13">2.7.7.7</ecNumber>
    </recommendedName>
</protein>
<evidence type="ECO:0000256" key="8">
    <source>
        <dbReference type="ARBA" id="ARBA00022705"/>
    </source>
</evidence>
<comment type="similarity">
    <text evidence="2 13">Belongs to the DNA polymerase type-C family. DnaE2 subfamily.</text>
</comment>
<dbReference type="CDD" id="cd07434">
    <property type="entry name" value="PHP_PolIIIA_DnaE2"/>
    <property type="match status" value="1"/>
</dbReference>
<evidence type="ECO:0000256" key="13">
    <source>
        <dbReference type="HAMAP-Rule" id="MF_01902"/>
    </source>
</evidence>
<dbReference type="SMART" id="SM00481">
    <property type="entry name" value="POLIIIAc"/>
    <property type="match status" value="1"/>
</dbReference>
<dbReference type="InterPro" id="IPR023073">
    <property type="entry name" value="DnaE2"/>
</dbReference>
<keyword evidence="9 13" id="KW-0227">DNA damage</keyword>
<evidence type="ECO:0000259" key="14">
    <source>
        <dbReference type="SMART" id="SM00481"/>
    </source>
</evidence>
<comment type="subcellular location">
    <subcellularLocation>
        <location evidence="1 13">Cytoplasm</location>
    </subcellularLocation>
</comment>
<keyword evidence="16" id="KW-1185">Reference proteome</keyword>
<dbReference type="GO" id="GO:0006260">
    <property type="term" value="P:DNA replication"/>
    <property type="evidence" value="ECO:0007669"/>
    <property type="project" value="UniProtKB-KW"/>
</dbReference>
<comment type="function">
    <text evidence="13">DNA polymerase involved in damage-induced mutagenesis and translesion synthesis (TLS). It is not the major replicative DNA polymerase.</text>
</comment>
<dbReference type="PANTHER" id="PTHR32294">
    <property type="entry name" value="DNA POLYMERASE III SUBUNIT ALPHA"/>
    <property type="match status" value="1"/>
</dbReference>
<dbReference type="Pfam" id="PF01336">
    <property type="entry name" value="tRNA_anti-codon"/>
    <property type="match status" value="1"/>
</dbReference>
<evidence type="ECO:0000256" key="10">
    <source>
        <dbReference type="ARBA" id="ARBA00022932"/>
    </source>
</evidence>
<evidence type="ECO:0000256" key="7">
    <source>
        <dbReference type="ARBA" id="ARBA00022695"/>
    </source>
</evidence>
<dbReference type="RefSeq" id="WP_092404910.1">
    <property type="nucleotide sequence ID" value="NZ_FOVF01000003.1"/>
</dbReference>
<dbReference type="Gene3D" id="3.20.20.140">
    <property type="entry name" value="Metal-dependent hydrolases"/>
    <property type="match status" value="1"/>
</dbReference>
<evidence type="ECO:0000256" key="1">
    <source>
        <dbReference type="ARBA" id="ARBA00004496"/>
    </source>
</evidence>
<evidence type="ECO:0000256" key="3">
    <source>
        <dbReference type="ARBA" id="ARBA00012417"/>
    </source>
</evidence>
<dbReference type="STRING" id="578942.SAMN05216289_103152"/>
<dbReference type="InterPro" id="IPR004805">
    <property type="entry name" value="DnaE2/DnaE/PolC"/>
</dbReference>
<dbReference type="Pfam" id="PF14579">
    <property type="entry name" value="HHH_6"/>
    <property type="match status" value="1"/>
</dbReference>
<dbReference type="Gene3D" id="1.10.150.870">
    <property type="match status" value="1"/>
</dbReference>
<dbReference type="GO" id="GO:0003676">
    <property type="term" value="F:nucleic acid binding"/>
    <property type="evidence" value="ECO:0007669"/>
    <property type="project" value="InterPro"/>
</dbReference>
<dbReference type="GO" id="GO:0005737">
    <property type="term" value="C:cytoplasm"/>
    <property type="evidence" value="ECO:0007669"/>
    <property type="project" value="UniProtKB-SubCell"/>
</dbReference>
<evidence type="ECO:0000256" key="6">
    <source>
        <dbReference type="ARBA" id="ARBA00022679"/>
    </source>
</evidence>
<keyword evidence="10 13" id="KW-0239">DNA-directed DNA polymerase</keyword>
<dbReference type="Pfam" id="PF07733">
    <property type="entry name" value="DNA_pol3_alpha"/>
    <property type="match status" value="1"/>
</dbReference>
<accession>A0A1I4VXT8</accession>
<dbReference type="GO" id="GO:0006281">
    <property type="term" value="P:DNA repair"/>
    <property type="evidence" value="ECO:0007669"/>
    <property type="project" value="UniProtKB-UniRule"/>
</dbReference>
<keyword evidence="5 13" id="KW-0963">Cytoplasm</keyword>
<dbReference type="GO" id="GO:0003887">
    <property type="term" value="F:DNA-directed DNA polymerase activity"/>
    <property type="evidence" value="ECO:0007669"/>
    <property type="project" value="UniProtKB-UniRule"/>
</dbReference>
<evidence type="ECO:0000256" key="2">
    <source>
        <dbReference type="ARBA" id="ARBA00007391"/>
    </source>
</evidence>
<dbReference type="Pfam" id="PF17657">
    <property type="entry name" value="DNA_pol3_finger"/>
    <property type="match status" value="1"/>
</dbReference>
<dbReference type="InterPro" id="IPR029460">
    <property type="entry name" value="DNAPol_HHH"/>
</dbReference>
<dbReference type="InterPro" id="IPR004013">
    <property type="entry name" value="PHP_dom"/>
</dbReference>
<dbReference type="InterPro" id="IPR016195">
    <property type="entry name" value="Pol/histidinol_Pase-like"/>
</dbReference>
<evidence type="ECO:0000256" key="9">
    <source>
        <dbReference type="ARBA" id="ARBA00022763"/>
    </source>
</evidence>
<feature type="domain" description="Polymerase/histidinol phosphatase N-terminal" evidence="14">
    <location>
        <begin position="10"/>
        <end position="77"/>
    </location>
</feature>
<evidence type="ECO:0000256" key="4">
    <source>
        <dbReference type="ARBA" id="ARBA00017273"/>
    </source>
</evidence>
<dbReference type="InterPro" id="IPR011708">
    <property type="entry name" value="DNA_pol3_alpha_NTPase_dom"/>
</dbReference>
<dbReference type="InterPro" id="IPR004365">
    <property type="entry name" value="NA-bd_OB_tRNA"/>
</dbReference>
<name>A0A1I4VXT8_9GAMM</name>
<dbReference type="InterPro" id="IPR040982">
    <property type="entry name" value="DNA_pol3_finger"/>
</dbReference>
<keyword evidence="11 13" id="KW-0234">DNA repair</keyword>
<evidence type="ECO:0000256" key="12">
    <source>
        <dbReference type="ARBA" id="ARBA00049244"/>
    </source>
</evidence>
<dbReference type="HAMAP" id="MF_01902">
    <property type="entry name" value="DNApol_error_prone"/>
    <property type="match status" value="1"/>
</dbReference>
<dbReference type="OrthoDB" id="9803237at2"/>
<dbReference type="GO" id="GO:0008408">
    <property type="term" value="F:3'-5' exonuclease activity"/>
    <property type="evidence" value="ECO:0007669"/>
    <property type="project" value="InterPro"/>
</dbReference>
<evidence type="ECO:0000256" key="11">
    <source>
        <dbReference type="ARBA" id="ARBA00023204"/>
    </source>
</evidence>
<keyword evidence="8 13" id="KW-0235">DNA replication</keyword>
<comment type="catalytic activity">
    <reaction evidence="12 13">
        <text>DNA(n) + a 2'-deoxyribonucleoside 5'-triphosphate = DNA(n+1) + diphosphate</text>
        <dbReference type="Rhea" id="RHEA:22508"/>
        <dbReference type="Rhea" id="RHEA-COMP:17339"/>
        <dbReference type="Rhea" id="RHEA-COMP:17340"/>
        <dbReference type="ChEBI" id="CHEBI:33019"/>
        <dbReference type="ChEBI" id="CHEBI:61560"/>
        <dbReference type="ChEBI" id="CHEBI:173112"/>
        <dbReference type="EC" id="2.7.7.7"/>
    </reaction>
</comment>
<evidence type="ECO:0000313" key="16">
    <source>
        <dbReference type="Proteomes" id="UP000198575"/>
    </source>
</evidence>
<gene>
    <name evidence="13" type="primary">dnaE2</name>
    <name evidence="15" type="ORF">SAMN05216289_103152</name>
</gene>
<organism evidence="15 16">
    <name type="scientific">Dokdonella immobilis</name>
    <dbReference type="NCBI Taxonomy" id="578942"/>
    <lineage>
        <taxon>Bacteria</taxon>
        <taxon>Pseudomonadati</taxon>
        <taxon>Pseudomonadota</taxon>
        <taxon>Gammaproteobacteria</taxon>
        <taxon>Lysobacterales</taxon>
        <taxon>Rhodanobacteraceae</taxon>
        <taxon>Dokdonella</taxon>
    </lineage>
</organism>
<dbReference type="NCBIfam" id="TIGR00594">
    <property type="entry name" value="polc"/>
    <property type="match status" value="1"/>
</dbReference>
<dbReference type="PANTHER" id="PTHR32294:SF4">
    <property type="entry name" value="ERROR-PRONE DNA POLYMERASE"/>
    <property type="match status" value="1"/>
</dbReference>
<dbReference type="Pfam" id="PF02811">
    <property type="entry name" value="PHP"/>
    <property type="match status" value="1"/>
</dbReference>
<dbReference type="AlphaFoldDB" id="A0A1I4VXT8"/>
<reference evidence="15 16" key="1">
    <citation type="submission" date="2016-10" db="EMBL/GenBank/DDBJ databases">
        <authorList>
            <person name="de Groot N.N."/>
        </authorList>
    </citation>
    <scope>NUCLEOTIDE SEQUENCE [LARGE SCALE GENOMIC DNA]</scope>
    <source>
        <strain evidence="15 16">CGMCC 1.7659</strain>
    </source>
</reference>
<proteinExistence type="inferred from homology"/>
<keyword evidence="7 13" id="KW-0548">Nucleotidyltransferase</keyword>